<protein>
    <submittedName>
        <fullName evidence="1">Uncharacterized protein</fullName>
    </submittedName>
</protein>
<reference evidence="1 2" key="1">
    <citation type="journal article" date="2019" name="Sci. Rep.">
        <title>Orb-weaving spider Araneus ventricosus genome elucidates the spidroin gene catalogue.</title>
        <authorList>
            <person name="Kono N."/>
            <person name="Nakamura H."/>
            <person name="Ohtoshi R."/>
            <person name="Moran D.A.P."/>
            <person name="Shinohara A."/>
            <person name="Yoshida Y."/>
            <person name="Fujiwara M."/>
            <person name="Mori M."/>
            <person name="Tomita M."/>
            <person name="Arakawa K."/>
        </authorList>
    </citation>
    <scope>NUCLEOTIDE SEQUENCE [LARGE SCALE GENOMIC DNA]</scope>
</reference>
<name>A0A4Y2EY85_ARAVE</name>
<dbReference type="EMBL" id="BGPR01000754">
    <property type="protein sequence ID" value="GBM34210.1"/>
    <property type="molecule type" value="Genomic_DNA"/>
</dbReference>
<comment type="caution">
    <text evidence="1">The sequence shown here is derived from an EMBL/GenBank/DDBJ whole genome shotgun (WGS) entry which is preliminary data.</text>
</comment>
<sequence length="179" mass="21118">MLQRLLRIAPICNNKTLETRKHWKAFEHPDLLRRYAASLTLVKRALSEVMGYRTQIYSGQVIGSSMPDVGYDIIERILSSWWEYQVSLLYRNNRHCWIRDLFWDGLGNFEPWSDDEDDTFSPNFHWEPAHMWASFVFLAQQNSKNSCRQLGRSLLSGGTKRKENFNSLFPFPPFRPLIS</sequence>
<organism evidence="1 2">
    <name type="scientific">Araneus ventricosus</name>
    <name type="common">Orbweaver spider</name>
    <name type="synonym">Epeira ventricosa</name>
    <dbReference type="NCBI Taxonomy" id="182803"/>
    <lineage>
        <taxon>Eukaryota</taxon>
        <taxon>Metazoa</taxon>
        <taxon>Ecdysozoa</taxon>
        <taxon>Arthropoda</taxon>
        <taxon>Chelicerata</taxon>
        <taxon>Arachnida</taxon>
        <taxon>Araneae</taxon>
        <taxon>Araneomorphae</taxon>
        <taxon>Entelegynae</taxon>
        <taxon>Araneoidea</taxon>
        <taxon>Araneidae</taxon>
        <taxon>Araneus</taxon>
    </lineage>
</organism>
<evidence type="ECO:0000313" key="1">
    <source>
        <dbReference type="EMBL" id="GBM34210.1"/>
    </source>
</evidence>
<accession>A0A4Y2EY85</accession>
<keyword evidence="2" id="KW-1185">Reference proteome</keyword>
<gene>
    <name evidence="1" type="ORF">AVEN_60558_1</name>
</gene>
<evidence type="ECO:0000313" key="2">
    <source>
        <dbReference type="Proteomes" id="UP000499080"/>
    </source>
</evidence>
<dbReference type="AlphaFoldDB" id="A0A4Y2EY85"/>
<dbReference type="Proteomes" id="UP000499080">
    <property type="component" value="Unassembled WGS sequence"/>
</dbReference>
<proteinExistence type="predicted"/>